<dbReference type="InterPro" id="IPR029058">
    <property type="entry name" value="AB_hydrolase_fold"/>
</dbReference>
<keyword evidence="3" id="KW-1185">Reference proteome</keyword>
<dbReference type="Gene3D" id="3.40.50.1820">
    <property type="entry name" value="alpha/beta hydrolase"/>
    <property type="match status" value="1"/>
</dbReference>
<dbReference type="Proteomes" id="UP000643279">
    <property type="component" value="Unassembled WGS sequence"/>
</dbReference>
<proteinExistence type="predicted"/>
<organism evidence="2 3">
    <name type="scientific">Arthrobacter liuii</name>
    <dbReference type="NCBI Taxonomy" id="1476996"/>
    <lineage>
        <taxon>Bacteria</taxon>
        <taxon>Bacillati</taxon>
        <taxon>Actinomycetota</taxon>
        <taxon>Actinomycetes</taxon>
        <taxon>Micrococcales</taxon>
        <taxon>Micrococcaceae</taxon>
        <taxon>Arthrobacter</taxon>
    </lineage>
</organism>
<evidence type="ECO:0000313" key="2">
    <source>
        <dbReference type="EMBL" id="GGI02852.1"/>
    </source>
</evidence>
<dbReference type="Pfam" id="PF00561">
    <property type="entry name" value="Abhydrolase_1"/>
    <property type="match status" value="1"/>
</dbReference>
<dbReference type="PANTHER" id="PTHR43689:SF8">
    <property type="entry name" value="ALPHA_BETA-HYDROLASES SUPERFAMILY PROTEIN"/>
    <property type="match status" value="1"/>
</dbReference>
<dbReference type="SUPFAM" id="SSF53474">
    <property type="entry name" value="alpha/beta-Hydrolases"/>
    <property type="match status" value="1"/>
</dbReference>
<reference evidence="3" key="1">
    <citation type="journal article" date="2019" name="Int. J. Syst. Evol. Microbiol.">
        <title>The Global Catalogue of Microorganisms (GCM) 10K type strain sequencing project: providing services to taxonomists for standard genome sequencing and annotation.</title>
        <authorList>
            <consortium name="The Broad Institute Genomics Platform"/>
            <consortium name="The Broad Institute Genome Sequencing Center for Infectious Disease"/>
            <person name="Wu L."/>
            <person name="Ma J."/>
        </authorList>
    </citation>
    <scope>NUCLEOTIDE SEQUENCE [LARGE SCALE GENOMIC DNA]</scope>
    <source>
        <strain evidence="3">CGMCC 1.12778</strain>
    </source>
</reference>
<feature type="domain" description="AB hydrolase-1" evidence="1">
    <location>
        <begin position="1"/>
        <end position="42"/>
    </location>
</feature>
<dbReference type="EMBL" id="BMFW01000053">
    <property type="protein sequence ID" value="GGI02852.1"/>
    <property type="molecule type" value="Genomic_DNA"/>
</dbReference>
<protein>
    <recommendedName>
        <fullName evidence="1">AB hydrolase-1 domain-containing protein</fullName>
    </recommendedName>
</protein>
<name>A0ABQ2B308_9MICC</name>
<dbReference type="PANTHER" id="PTHR43689">
    <property type="entry name" value="HYDROLASE"/>
    <property type="match status" value="1"/>
</dbReference>
<sequence>MVWGDHDHILPFSHLEAAAAALPRAESHVFAKTGHMPQIERPDEFAAVVEDFLTRVSADRQVTSI</sequence>
<evidence type="ECO:0000313" key="3">
    <source>
        <dbReference type="Proteomes" id="UP000643279"/>
    </source>
</evidence>
<dbReference type="InterPro" id="IPR000073">
    <property type="entry name" value="AB_hydrolase_1"/>
</dbReference>
<accession>A0ABQ2B308</accession>
<gene>
    <name evidence="2" type="ORF">GCM10007170_45520</name>
</gene>
<comment type="caution">
    <text evidence="2">The sequence shown here is derived from an EMBL/GenBank/DDBJ whole genome shotgun (WGS) entry which is preliminary data.</text>
</comment>
<evidence type="ECO:0000259" key="1">
    <source>
        <dbReference type="Pfam" id="PF00561"/>
    </source>
</evidence>